<organism evidence="2 3">
    <name type="scientific">Massilia pinisoli</name>
    <dbReference type="NCBI Taxonomy" id="1772194"/>
    <lineage>
        <taxon>Bacteria</taxon>
        <taxon>Pseudomonadati</taxon>
        <taxon>Pseudomonadota</taxon>
        <taxon>Betaproteobacteria</taxon>
        <taxon>Burkholderiales</taxon>
        <taxon>Oxalobacteraceae</taxon>
        <taxon>Telluria group</taxon>
        <taxon>Massilia</taxon>
    </lineage>
</organism>
<reference evidence="2 3" key="1">
    <citation type="submission" date="2022-08" db="EMBL/GenBank/DDBJ databases">
        <title>Reclassification of Massilia species as members of the genera Telluria, Duganella, Pseudoduganella, Mokoshia gen. nov. and Zemynaea gen. nov. using orthogonal and non-orthogonal genome-based approaches.</title>
        <authorList>
            <person name="Bowman J.P."/>
        </authorList>
    </citation>
    <scope>NUCLEOTIDE SEQUENCE [LARGE SCALE GENOMIC DNA]</scope>
    <source>
        <strain evidence="2 3">JCM 31316</strain>
    </source>
</reference>
<keyword evidence="1" id="KW-0732">Signal</keyword>
<evidence type="ECO:0000313" key="3">
    <source>
        <dbReference type="Proteomes" id="UP001204151"/>
    </source>
</evidence>
<feature type="chain" id="PRO_5046153365" description="Lipoprotein" evidence="1">
    <location>
        <begin position="19"/>
        <end position="143"/>
    </location>
</feature>
<accession>A0ABT1ZZ36</accession>
<dbReference type="RefSeq" id="WP_258819714.1">
    <property type="nucleotide sequence ID" value="NZ_JANUGW010000030.1"/>
</dbReference>
<feature type="signal peptide" evidence="1">
    <location>
        <begin position="1"/>
        <end position="18"/>
    </location>
</feature>
<dbReference type="InterPro" id="IPR008993">
    <property type="entry name" value="TIMP-like_OB-fold"/>
</dbReference>
<gene>
    <name evidence="2" type="ORF">NX784_26710</name>
</gene>
<name>A0ABT1ZZ36_9BURK</name>
<dbReference type="Gene3D" id="2.40.50.120">
    <property type="match status" value="1"/>
</dbReference>
<dbReference type="EMBL" id="JANUGW010000030">
    <property type="protein sequence ID" value="MCS0585183.1"/>
    <property type="molecule type" value="Genomic_DNA"/>
</dbReference>
<proteinExistence type="predicted"/>
<dbReference type="Proteomes" id="UP001204151">
    <property type="component" value="Unassembled WGS sequence"/>
</dbReference>
<comment type="caution">
    <text evidence="2">The sequence shown here is derived from an EMBL/GenBank/DDBJ whole genome shotgun (WGS) entry which is preliminary data.</text>
</comment>
<evidence type="ECO:0000256" key="1">
    <source>
        <dbReference type="SAM" id="SignalP"/>
    </source>
</evidence>
<sequence length="143" mass="15800">MKKLIFFLLAMASAQVPACSRLGKEPSLAEKFVEADSVALVKIISTRLVVDDTKKEVWDRETVEATYDVLETFKGDHSRPVVREMVFGPGNCTLPLLTGNIYVLFIENGTRSISSMNGTEMLLNVDGTEVKPMLAQLRALKGH</sequence>
<evidence type="ECO:0008006" key="4">
    <source>
        <dbReference type="Google" id="ProtNLM"/>
    </source>
</evidence>
<keyword evidence="3" id="KW-1185">Reference proteome</keyword>
<evidence type="ECO:0000313" key="2">
    <source>
        <dbReference type="EMBL" id="MCS0585183.1"/>
    </source>
</evidence>
<protein>
    <recommendedName>
        <fullName evidence="4">Lipoprotein</fullName>
    </recommendedName>
</protein>